<dbReference type="AlphaFoldDB" id="A0A7C8N5K8"/>
<gene>
    <name evidence="1" type="ORF">TWF102_011828</name>
</gene>
<evidence type="ECO:0000313" key="2">
    <source>
        <dbReference type="Proteomes" id="UP000475325"/>
    </source>
</evidence>
<comment type="caution">
    <text evidence="1">The sequence shown here is derived from an EMBL/GenBank/DDBJ whole genome shotgun (WGS) entry which is preliminary data.</text>
</comment>
<dbReference type="EMBL" id="WIQW01000096">
    <property type="protein sequence ID" value="KAF3084669.1"/>
    <property type="molecule type" value="Genomic_DNA"/>
</dbReference>
<reference evidence="1 2" key="1">
    <citation type="submission" date="2019-06" db="EMBL/GenBank/DDBJ databases">
        <authorList>
            <person name="Palmer J.M."/>
        </authorList>
    </citation>
    <scope>NUCLEOTIDE SEQUENCE [LARGE SCALE GENOMIC DNA]</scope>
    <source>
        <strain evidence="1 2">TWF102</strain>
    </source>
</reference>
<accession>A0A7C8N5K8</accession>
<dbReference type="Proteomes" id="UP000475325">
    <property type="component" value="Unassembled WGS sequence"/>
</dbReference>
<sequence length="143" mass="16306">MIDEAIQNSKRHSGTETPRELMIEIDFDDENAKSIDLVAIERTWSKRLEQLESKLNSYNTELVPSISHENIPSEPLARWYCETTADGFFHDIGEVRKLSKVPHIYLDFKNQDQRFGMYGRDIGSDAGATCGLISEISRGLSRL</sequence>
<evidence type="ECO:0000313" key="1">
    <source>
        <dbReference type="EMBL" id="KAF3084669.1"/>
    </source>
</evidence>
<proteinExistence type="predicted"/>
<protein>
    <submittedName>
        <fullName evidence="1">Uncharacterized protein</fullName>
    </submittedName>
</protein>
<name>A0A7C8N5K8_ORBOL</name>
<organism evidence="1 2">
    <name type="scientific">Orbilia oligospora</name>
    <name type="common">Nematode-trapping fungus</name>
    <name type="synonym">Arthrobotrys oligospora</name>
    <dbReference type="NCBI Taxonomy" id="2813651"/>
    <lineage>
        <taxon>Eukaryota</taxon>
        <taxon>Fungi</taxon>
        <taxon>Dikarya</taxon>
        <taxon>Ascomycota</taxon>
        <taxon>Pezizomycotina</taxon>
        <taxon>Orbiliomycetes</taxon>
        <taxon>Orbiliales</taxon>
        <taxon>Orbiliaceae</taxon>
        <taxon>Orbilia</taxon>
    </lineage>
</organism>